<dbReference type="InterPro" id="IPR036271">
    <property type="entry name" value="Tet_transcr_reg_TetR-rel_C_sf"/>
</dbReference>
<comment type="caution">
    <text evidence="2">The sequence shown here is derived from an EMBL/GenBank/DDBJ whole genome shotgun (WGS) entry which is preliminary data.</text>
</comment>
<keyword evidence="3" id="KW-1185">Reference proteome</keyword>
<name>A0ABW0UZ06_9ACTN</name>
<proteinExistence type="predicted"/>
<protein>
    <recommendedName>
        <fullName evidence="1">Tetracyclin repressor-like C-terminal domain-containing protein</fullName>
    </recommendedName>
</protein>
<accession>A0ABW0UZ06</accession>
<dbReference type="Pfam" id="PF17920">
    <property type="entry name" value="TetR_C_16"/>
    <property type="match status" value="1"/>
</dbReference>
<dbReference type="Gene3D" id="1.10.357.10">
    <property type="entry name" value="Tetracycline Repressor, domain 2"/>
    <property type="match status" value="1"/>
</dbReference>
<evidence type="ECO:0000259" key="1">
    <source>
        <dbReference type="Pfam" id="PF17920"/>
    </source>
</evidence>
<organism evidence="2 3">
    <name type="scientific">Streptomyces bullii</name>
    <dbReference type="NCBI Taxonomy" id="349910"/>
    <lineage>
        <taxon>Bacteria</taxon>
        <taxon>Bacillati</taxon>
        <taxon>Actinomycetota</taxon>
        <taxon>Actinomycetes</taxon>
        <taxon>Kitasatosporales</taxon>
        <taxon>Streptomycetaceae</taxon>
        <taxon>Streptomyces</taxon>
    </lineage>
</organism>
<dbReference type="EMBL" id="JBHSNY010000011">
    <property type="protein sequence ID" value="MFC5637832.1"/>
    <property type="molecule type" value="Genomic_DNA"/>
</dbReference>
<evidence type="ECO:0000313" key="3">
    <source>
        <dbReference type="Proteomes" id="UP001596154"/>
    </source>
</evidence>
<feature type="domain" description="Tetracyclin repressor-like C-terminal" evidence="1">
    <location>
        <begin position="28"/>
        <end position="100"/>
    </location>
</feature>
<reference evidence="3" key="1">
    <citation type="journal article" date="2019" name="Int. J. Syst. Evol. Microbiol.">
        <title>The Global Catalogue of Microorganisms (GCM) 10K type strain sequencing project: providing services to taxonomists for standard genome sequencing and annotation.</title>
        <authorList>
            <consortium name="The Broad Institute Genomics Platform"/>
            <consortium name="The Broad Institute Genome Sequencing Center for Infectious Disease"/>
            <person name="Wu L."/>
            <person name="Ma J."/>
        </authorList>
    </citation>
    <scope>NUCLEOTIDE SEQUENCE [LARGE SCALE GENOMIC DNA]</scope>
    <source>
        <strain evidence="3">CGMCC 4.7248</strain>
    </source>
</reference>
<gene>
    <name evidence="2" type="ORF">ACFPZJ_29510</name>
</gene>
<dbReference type="RefSeq" id="WP_381028333.1">
    <property type="nucleotide sequence ID" value="NZ_JBHSNY010000011.1"/>
</dbReference>
<dbReference type="SUPFAM" id="SSF48498">
    <property type="entry name" value="Tetracyclin repressor-like, C-terminal domain"/>
    <property type="match status" value="1"/>
</dbReference>
<dbReference type="Proteomes" id="UP001596154">
    <property type="component" value="Unassembled WGS sequence"/>
</dbReference>
<evidence type="ECO:0000313" key="2">
    <source>
        <dbReference type="EMBL" id="MFC5637832.1"/>
    </source>
</evidence>
<sequence>MPDIDRAEFEQRLAELIVSGGHTSSTRGEDDYDPLLILLRSAASHAARPVLCDYVQSTVIPSLADYFHDDDCARERAALVLSLLLGITVLGPMLGVEPLEIPLSADALAPPNPRIELILSAMLQAAADAAPAAHEQDADKAGRATL</sequence>
<dbReference type="InterPro" id="IPR041678">
    <property type="entry name" value="TetR_C_16"/>
</dbReference>